<name>A0A9J6B9Y3_POLVA</name>
<feature type="chain" id="PRO_5039896392" description="Peptidase S1 domain-containing protein" evidence="3">
    <location>
        <begin position="20"/>
        <end position="129"/>
    </location>
</feature>
<evidence type="ECO:0000256" key="2">
    <source>
        <dbReference type="ARBA" id="ARBA00024195"/>
    </source>
</evidence>
<proteinExistence type="inferred from homology"/>
<dbReference type="AlphaFoldDB" id="A0A9J6B9Y3"/>
<comment type="similarity">
    <text evidence="2">Belongs to the peptidase S1 family. CLIP subfamily.</text>
</comment>
<dbReference type="GO" id="GO:0004252">
    <property type="term" value="F:serine-type endopeptidase activity"/>
    <property type="evidence" value="ECO:0007669"/>
    <property type="project" value="InterPro"/>
</dbReference>
<dbReference type="SUPFAM" id="SSF50494">
    <property type="entry name" value="Trypsin-like serine proteases"/>
    <property type="match status" value="1"/>
</dbReference>
<evidence type="ECO:0000313" key="6">
    <source>
        <dbReference type="Proteomes" id="UP001107558"/>
    </source>
</evidence>
<evidence type="ECO:0000256" key="1">
    <source>
        <dbReference type="ARBA" id="ARBA00023157"/>
    </source>
</evidence>
<reference evidence="5" key="1">
    <citation type="submission" date="2021-03" db="EMBL/GenBank/DDBJ databases">
        <title>Chromosome level genome of the anhydrobiotic midge Polypedilum vanderplanki.</title>
        <authorList>
            <person name="Yoshida Y."/>
            <person name="Kikawada T."/>
            <person name="Gusev O."/>
        </authorList>
    </citation>
    <scope>NUCLEOTIDE SEQUENCE</scope>
    <source>
        <strain evidence="5">NIAS01</strain>
        <tissue evidence="5">Whole body or cell culture</tissue>
    </source>
</reference>
<dbReference type="InterPro" id="IPR001254">
    <property type="entry name" value="Trypsin_dom"/>
</dbReference>
<evidence type="ECO:0000256" key="3">
    <source>
        <dbReference type="SAM" id="SignalP"/>
    </source>
</evidence>
<dbReference type="InterPro" id="IPR043504">
    <property type="entry name" value="Peptidase_S1_PA_chymotrypsin"/>
</dbReference>
<gene>
    <name evidence="5" type="ORF">PVAND_014525</name>
</gene>
<keyword evidence="6" id="KW-1185">Reference proteome</keyword>
<evidence type="ECO:0000313" key="5">
    <source>
        <dbReference type="EMBL" id="KAG5666501.1"/>
    </source>
</evidence>
<organism evidence="5 6">
    <name type="scientific">Polypedilum vanderplanki</name>
    <name type="common">Sleeping chironomid midge</name>
    <dbReference type="NCBI Taxonomy" id="319348"/>
    <lineage>
        <taxon>Eukaryota</taxon>
        <taxon>Metazoa</taxon>
        <taxon>Ecdysozoa</taxon>
        <taxon>Arthropoda</taxon>
        <taxon>Hexapoda</taxon>
        <taxon>Insecta</taxon>
        <taxon>Pterygota</taxon>
        <taxon>Neoptera</taxon>
        <taxon>Endopterygota</taxon>
        <taxon>Diptera</taxon>
        <taxon>Nematocera</taxon>
        <taxon>Chironomoidea</taxon>
        <taxon>Chironomidae</taxon>
        <taxon>Chironominae</taxon>
        <taxon>Polypedilum</taxon>
        <taxon>Polypedilum</taxon>
    </lineage>
</organism>
<keyword evidence="1" id="KW-1015">Disulfide bond</keyword>
<evidence type="ECO:0000259" key="4">
    <source>
        <dbReference type="PROSITE" id="PS50240"/>
    </source>
</evidence>
<dbReference type="PROSITE" id="PS00134">
    <property type="entry name" value="TRYPSIN_HIS"/>
    <property type="match status" value="1"/>
</dbReference>
<dbReference type="Pfam" id="PF00089">
    <property type="entry name" value="Trypsin"/>
    <property type="match status" value="1"/>
</dbReference>
<dbReference type="InterPro" id="IPR009003">
    <property type="entry name" value="Peptidase_S1_PA"/>
</dbReference>
<keyword evidence="3" id="KW-0732">Signal</keyword>
<protein>
    <recommendedName>
        <fullName evidence="4">Peptidase S1 domain-containing protein</fullName>
    </recommendedName>
</protein>
<sequence>MKFTAFLLVFSLVGNFSSAVISPFIVGGQYAKNGQFPYMVSLGNINVPGAHGCGGGILNQRWILSAAHCFILTPPSIILATVGAVERVNGVSYRIIRIVNHPRFVPNIIPFYSSNWHDIAVIKTEVNSF</sequence>
<dbReference type="Gene3D" id="2.40.10.10">
    <property type="entry name" value="Trypsin-like serine proteases"/>
    <property type="match status" value="1"/>
</dbReference>
<dbReference type="EMBL" id="JADBJN010000004">
    <property type="protein sequence ID" value="KAG5666501.1"/>
    <property type="molecule type" value="Genomic_DNA"/>
</dbReference>
<dbReference type="GO" id="GO:0006508">
    <property type="term" value="P:proteolysis"/>
    <property type="evidence" value="ECO:0007669"/>
    <property type="project" value="InterPro"/>
</dbReference>
<comment type="caution">
    <text evidence="5">The sequence shown here is derived from an EMBL/GenBank/DDBJ whole genome shotgun (WGS) entry which is preliminary data.</text>
</comment>
<feature type="signal peptide" evidence="3">
    <location>
        <begin position="1"/>
        <end position="19"/>
    </location>
</feature>
<accession>A0A9J6B9Y3</accession>
<dbReference type="PANTHER" id="PTHR24253">
    <property type="entry name" value="TRANSMEMBRANE PROTEASE SERINE"/>
    <property type="match status" value="1"/>
</dbReference>
<dbReference type="Proteomes" id="UP001107558">
    <property type="component" value="Chromosome 4"/>
</dbReference>
<feature type="domain" description="Peptidase S1" evidence="4">
    <location>
        <begin position="25"/>
        <end position="129"/>
    </location>
</feature>
<dbReference type="PANTHER" id="PTHR24253:SF153">
    <property type="entry name" value="SERINE PROTEASE HEPSIN"/>
    <property type="match status" value="1"/>
</dbReference>
<dbReference type="OrthoDB" id="7791500at2759"/>
<dbReference type="PROSITE" id="PS50240">
    <property type="entry name" value="TRYPSIN_DOM"/>
    <property type="match status" value="1"/>
</dbReference>
<dbReference type="InterPro" id="IPR018114">
    <property type="entry name" value="TRYPSIN_HIS"/>
</dbReference>